<feature type="region of interest" description="Disordered" evidence="2">
    <location>
        <begin position="500"/>
        <end position="535"/>
    </location>
</feature>
<proteinExistence type="predicted"/>
<feature type="compositionally biased region" description="Polar residues" evidence="2">
    <location>
        <begin position="963"/>
        <end position="974"/>
    </location>
</feature>
<feature type="region of interest" description="Disordered" evidence="2">
    <location>
        <begin position="193"/>
        <end position="294"/>
    </location>
</feature>
<sequence>MDTPGSPHNQLTLPQSAFKNEAAEDPYLSGPSELEDFSFENHPTPGGSLHQDPASRFSPVSSPSVERISNHPMQSYDYGENSFDPPNLFDFDLSGSSDPGILSSVTTSPGPDDLLLRNNGGTGQLSSDFGIVDYQMPPKNTKKRQASVESFGQAPVGSDFVTAFPTSVSQNPGFMAIDNPQLTRLNIPDPVHDMDSLSLNRTPTSIPSQSPLVKVSTYTRGDSPTRDESERDRRRSSRSSIHLSPSHENNDHSELYDDNTGLGLVNTNTRAEDGSWIPNPTTGHAGLDPSVRGDEFVPSPKEVEEGRYRAEKNVDIEIWSASVSVANSDAGDEYLAPNQNTRQRPRSVSAIETRQDYFSIMQRDDYNIPGPGQLIHESDPGSDFETASHDGSAGSSDDGLPSLEYCIENDPIARQLILHVPWKDHPHLALPVYTKSQPNTSRDAMQLYEDLSKEFETASRVATWGTRRLASSEVDSLLESDGFLKNLSISKSSLLKLLPRRSNSASKHKRHLSQTGSQRSSFEGEQPHQDLESKRESIAGSMLSRRSSLNRPKSPNGVLAAAMFASQMATSIGGHSSISAAPTATHKGGLSPATLINRFRNRSKSEGARAAPDLQELNLEKPRPPIVPTPSHQLQTPAAPRIDDGDDDDDDSMDDKGVLMNLAPSLQQIVPTQDGFRRQISSLNPRLAQQLVDRFANEQIRRFTKLIEDNNKHATAVKRGKCGAHHRCFASGGEAHILPPKTNPKDPSATHCQFQISGPEASDDESKGLMDGTIAPAIFPLGVPIPPVKKLPAEFECTLCFKAKRFYKPSDWTKHVHEDIQPFTCTFPNCGEPKSFKRKADWVRHENERHRHLEWWACNMAECDHICYRKDNFVQHLVREHKRPEPKSKKTKSPASGGTEEQEVSFWKQVDECHKETDKSPTEEPCRFCGNVCDDWKKLTVHLAKHMEQIALPILQLVEKHSSTTNNRVNPTKKATSISPISPAPSAGIPSYSSDGVANTGPSMNGTMMAQQVSYGRSQPGEQPHLQPTQSPLLLSPTMGQSDVPQGTTYPPPSHYAVSSSSYLDPHYTPVHRNSRSYPPANPMPARQQTSFVPMAEGNPFELTISTDGITEPPQQLYHSPTAENIGNNNNNNAYDTTSSYPDLLDLLPEKQPALTIGSSPGFNTELFLPPVALSHAHLEEVWSHLRIASGNKGPLETQCGNRNVTLLPSQACFNLSSHQCYPKFHCGRYVDSADSTYGSQPSSVDAQSVDGSLCPRESKSVARRSPSVTSSSRLSWAEDHAAPIHPLLEFNLGRPLVDGDESLACRLCPWVGNTPSEKRKHDARHKKTHICEICDAGFGTQNDLERHRKARHQKTPRCGPSERFKCFGRSCSSPDKLWPRRDNFKAHIQRTHKDENQNELMRLSKEWYEQNKYMANNNTEEEIKVKETCKDENNKSTKLDTFVDDGVTSRKRLKDEDTSISVPEETIKNLQADEILLGKSPNYSHRSDVKLPSVESMLNSNHLQEPDSSEEQKTGALPSMRSFERGVALMEALALQKLGTQASPSQHQKQQTSPETIPSGVSLHRNPQGNLPNVGNFSEKERAFWLNIVADMRNELTQQTSHNVGDEDANEQTLDYSSVKKSNRAICVNKLMTLGRKHIARHEKRYGCTFTDCFRVFGSKADWKRHENTQHFHSRSFRCFLLDASHKECAKLFLHEEKYREHLVEYHSLNDTKDIDSHVSKNQIGKNGQTQYWCGFCRQIKRLKTKGLDAWKERFDHIDSEHFRQGQSIGDWLPPSGHMVKRDLEILQRENTKKKQLDNQDELVSDSHDEIDSLSGENVAKSGRYQSERETAREKTADMSSGDDSDSASEVADALDSSRRSPSISLEDSRKRKARDFSSPCNDDYRVQDIQYRWNKVIYC</sequence>
<gene>
    <name evidence="4" type="ORF">TRUGW13939_01105</name>
</gene>
<protein>
    <recommendedName>
        <fullName evidence="3">C2H2-type domain-containing protein</fullName>
    </recommendedName>
</protein>
<feature type="compositionally biased region" description="Basic and acidic residues" evidence="2">
    <location>
        <begin position="223"/>
        <end position="233"/>
    </location>
</feature>
<keyword evidence="1" id="KW-0862">Zinc</keyword>
<accession>A0A7H8QLC7</accession>
<feature type="compositionally biased region" description="Acidic residues" evidence="2">
    <location>
        <begin position="644"/>
        <end position="653"/>
    </location>
</feature>
<dbReference type="KEGG" id="trg:TRUGW13939_01105"/>
<evidence type="ECO:0000256" key="2">
    <source>
        <dbReference type="SAM" id="MobiDB-lite"/>
    </source>
</evidence>
<dbReference type="RefSeq" id="XP_035340202.1">
    <property type="nucleotide sequence ID" value="XM_035484309.1"/>
</dbReference>
<dbReference type="PANTHER" id="PTHR35391">
    <property type="entry name" value="C2H2-TYPE DOMAIN-CONTAINING PROTEIN-RELATED"/>
    <property type="match status" value="1"/>
</dbReference>
<dbReference type="SMART" id="SM00355">
    <property type="entry name" value="ZnF_C2H2"/>
    <property type="match status" value="8"/>
</dbReference>
<feature type="compositionally biased region" description="Polar residues" evidence="2">
    <location>
        <begin position="1039"/>
        <end position="1049"/>
    </location>
</feature>
<dbReference type="PANTHER" id="PTHR35391:SF3">
    <property type="entry name" value="FINGER DOMAIN PROTEIN, PUTATIVE (AFU_ORTHOLOGUE AFUA_8G04300)-RELATED"/>
    <property type="match status" value="1"/>
</dbReference>
<feature type="domain" description="C2H2-type" evidence="3">
    <location>
        <begin position="1330"/>
        <end position="1358"/>
    </location>
</feature>
<dbReference type="GO" id="GO:0008270">
    <property type="term" value="F:zinc ion binding"/>
    <property type="evidence" value="ECO:0007669"/>
    <property type="project" value="UniProtKB-KW"/>
</dbReference>
<feature type="region of interest" description="Disordered" evidence="2">
    <location>
        <begin position="1540"/>
        <end position="1565"/>
    </location>
</feature>
<feature type="compositionally biased region" description="Low complexity" evidence="2">
    <location>
        <begin position="1023"/>
        <end position="1038"/>
    </location>
</feature>
<feature type="compositionally biased region" description="Polar residues" evidence="2">
    <location>
        <begin position="197"/>
        <end position="222"/>
    </location>
</feature>
<feature type="non-terminal residue" evidence="4">
    <location>
        <position position="1"/>
    </location>
</feature>
<dbReference type="PROSITE" id="PS00028">
    <property type="entry name" value="ZINC_FINGER_C2H2_1"/>
    <property type="match status" value="3"/>
</dbReference>
<feature type="region of interest" description="Disordered" evidence="2">
    <location>
        <begin position="372"/>
        <end position="401"/>
    </location>
</feature>
<reference evidence="5" key="1">
    <citation type="submission" date="2020-06" db="EMBL/GenBank/DDBJ databases">
        <title>A chromosome-scale genome assembly of Talaromyces rugulosus W13939.</title>
        <authorList>
            <person name="Wang B."/>
            <person name="Guo L."/>
            <person name="Ye K."/>
            <person name="Wang L."/>
        </authorList>
    </citation>
    <scope>NUCLEOTIDE SEQUENCE [LARGE SCALE GENOMIC DNA]</scope>
    <source>
        <strain evidence="5">W13939</strain>
    </source>
</reference>
<feature type="region of interest" description="Disordered" evidence="2">
    <location>
        <begin position="879"/>
        <end position="902"/>
    </location>
</feature>
<feature type="compositionally biased region" description="Polar residues" evidence="2">
    <location>
        <begin position="996"/>
        <end position="1021"/>
    </location>
</feature>
<dbReference type="EMBL" id="CP055898">
    <property type="protein sequence ID" value="QKX54023.1"/>
    <property type="molecule type" value="Genomic_DNA"/>
</dbReference>
<feature type="compositionally biased region" description="Polar residues" evidence="2">
    <location>
        <begin position="1238"/>
        <end position="1251"/>
    </location>
</feature>
<feature type="region of interest" description="Disordered" evidence="2">
    <location>
        <begin position="1238"/>
        <end position="1275"/>
    </location>
</feature>
<dbReference type="GeneID" id="55988618"/>
<feature type="compositionally biased region" description="Low complexity" evidence="2">
    <location>
        <begin position="975"/>
        <end position="994"/>
    </location>
</feature>
<evidence type="ECO:0000259" key="3">
    <source>
        <dbReference type="PROSITE" id="PS50157"/>
    </source>
</evidence>
<feature type="region of interest" description="Disordered" evidence="2">
    <location>
        <begin position="963"/>
        <end position="1059"/>
    </location>
</feature>
<organism evidence="4 5">
    <name type="scientific">Talaromyces rugulosus</name>
    <name type="common">Penicillium rugulosum</name>
    <dbReference type="NCBI Taxonomy" id="121627"/>
    <lineage>
        <taxon>Eukaryota</taxon>
        <taxon>Fungi</taxon>
        <taxon>Dikarya</taxon>
        <taxon>Ascomycota</taxon>
        <taxon>Pezizomycotina</taxon>
        <taxon>Eurotiomycetes</taxon>
        <taxon>Eurotiomycetidae</taxon>
        <taxon>Eurotiales</taxon>
        <taxon>Trichocomaceae</taxon>
        <taxon>Talaromyces</taxon>
        <taxon>Talaromyces sect. Islandici</taxon>
    </lineage>
</organism>
<feature type="compositionally biased region" description="Low complexity" evidence="2">
    <location>
        <begin position="390"/>
        <end position="399"/>
    </location>
</feature>
<evidence type="ECO:0000256" key="1">
    <source>
        <dbReference type="PROSITE-ProRule" id="PRU00042"/>
    </source>
</evidence>
<feature type="compositionally biased region" description="Low complexity" evidence="2">
    <location>
        <begin position="1264"/>
        <end position="1275"/>
    </location>
</feature>
<feature type="region of interest" description="Disordered" evidence="2">
    <location>
        <begin position="601"/>
        <end position="653"/>
    </location>
</feature>
<feature type="domain" description="C2H2-type" evidence="3">
    <location>
        <begin position="1647"/>
        <end position="1677"/>
    </location>
</feature>
<feature type="region of interest" description="Disordered" evidence="2">
    <location>
        <begin position="1792"/>
        <end position="1883"/>
    </location>
</feature>
<feature type="compositionally biased region" description="Polar residues" evidence="2">
    <location>
        <begin position="513"/>
        <end position="523"/>
    </location>
</feature>
<dbReference type="Gene3D" id="3.30.160.60">
    <property type="entry name" value="Classic Zinc Finger"/>
    <property type="match status" value="1"/>
</dbReference>
<feature type="compositionally biased region" description="Basic and acidic residues" evidence="2">
    <location>
        <begin position="525"/>
        <end position="535"/>
    </location>
</feature>
<evidence type="ECO:0000313" key="4">
    <source>
        <dbReference type="EMBL" id="QKX54023.1"/>
    </source>
</evidence>
<dbReference type="Proteomes" id="UP000509510">
    <property type="component" value="Chromosome I"/>
</dbReference>
<feature type="region of interest" description="Disordered" evidence="2">
    <location>
        <begin position="1"/>
        <end position="81"/>
    </location>
</feature>
<feature type="compositionally biased region" description="Basic and acidic residues" evidence="2">
    <location>
        <begin position="1827"/>
        <end position="1838"/>
    </location>
</feature>
<keyword evidence="5" id="KW-1185">Reference proteome</keyword>
<keyword evidence="1" id="KW-0863">Zinc-finger</keyword>
<keyword evidence="1" id="KW-0479">Metal-binding</keyword>
<dbReference type="OrthoDB" id="5315052at2759"/>
<dbReference type="PROSITE" id="PS50157">
    <property type="entry name" value="ZINC_FINGER_C2H2_2"/>
    <property type="match status" value="2"/>
</dbReference>
<feature type="compositionally biased region" description="Polar residues" evidence="2">
    <location>
        <begin position="1"/>
        <end position="18"/>
    </location>
</feature>
<name>A0A7H8QLC7_TALRU</name>
<evidence type="ECO:0000313" key="5">
    <source>
        <dbReference type="Proteomes" id="UP000509510"/>
    </source>
</evidence>
<dbReference type="InterPro" id="IPR013087">
    <property type="entry name" value="Znf_C2H2_type"/>
</dbReference>
<feature type="compositionally biased region" description="Polar residues" evidence="2">
    <location>
        <begin position="1540"/>
        <end position="1557"/>
    </location>
</feature>